<accession>A0A7W6CIZ5</accession>
<proteinExistence type="predicted"/>
<dbReference type="NCBIfam" id="TIGR00784">
    <property type="entry name" value="citMHS"/>
    <property type="match status" value="1"/>
</dbReference>
<reference evidence="8 9" key="1">
    <citation type="submission" date="2020-08" db="EMBL/GenBank/DDBJ databases">
        <title>Genomic Encyclopedia of Type Strains, Phase IV (KMG-IV): sequencing the most valuable type-strain genomes for metagenomic binning, comparative biology and taxonomic classification.</title>
        <authorList>
            <person name="Goeker M."/>
        </authorList>
    </citation>
    <scope>NUCLEOTIDE SEQUENCE [LARGE SCALE GENOMIC DNA]</scope>
    <source>
        <strain evidence="8 9">DSM 27057</strain>
    </source>
</reference>
<feature type="transmembrane region" description="Helical" evidence="6">
    <location>
        <begin position="56"/>
        <end position="79"/>
    </location>
</feature>
<keyword evidence="5 6" id="KW-0472">Membrane</keyword>
<feature type="transmembrane region" description="Helical" evidence="6">
    <location>
        <begin position="176"/>
        <end position="196"/>
    </location>
</feature>
<feature type="transmembrane region" description="Helical" evidence="6">
    <location>
        <begin position="217"/>
        <end position="237"/>
    </location>
</feature>
<keyword evidence="9" id="KW-1185">Reference proteome</keyword>
<organism evidence="8 9">
    <name type="scientific">Novosphingobium sediminicola</name>
    <dbReference type="NCBI Taxonomy" id="563162"/>
    <lineage>
        <taxon>Bacteria</taxon>
        <taxon>Pseudomonadati</taxon>
        <taxon>Pseudomonadota</taxon>
        <taxon>Alphaproteobacteria</taxon>
        <taxon>Sphingomonadales</taxon>
        <taxon>Sphingomonadaceae</taxon>
        <taxon>Novosphingobium</taxon>
    </lineage>
</organism>
<evidence type="ECO:0000313" key="9">
    <source>
        <dbReference type="Proteomes" id="UP000548867"/>
    </source>
</evidence>
<keyword evidence="2" id="KW-0813">Transport</keyword>
<keyword evidence="3 6" id="KW-0812">Transmembrane</keyword>
<evidence type="ECO:0000259" key="7">
    <source>
        <dbReference type="Pfam" id="PF03600"/>
    </source>
</evidence>
<dbReference type="InterPro" id="IPR014738">
    <property type="entry name" value="Citrate_transporter"/>
</dbReference>
<dbReference type="Pfam" id="PF03600">
    <property type="entry name" value="CitMHS"/>
    <property type="match status" value="1"/>
</dbReference>
<feature type="transmembrane region" description="Helical" evidence="6">
    <location>
        <begin position="243"/>
        <end position="261"/>
    </location>
</feature>
<dbReference type="GO" id="GO:0015137">
    <property type="term" value="F:citrate transmembrane transporter activity"/>
    <property type="evidence" value="ECO:0007669"/>
    <property type="project" value="InterPro"/>
</dbReference>
<feature type="transmembrane region" description="Helical" evidence="6">
    <location>
        <begin position="338"/>
        <end position="355"/>
    </location>
</feature>
<evidence type="ECO:0000256" key="6">
    <source>
        <dbReference type="SAM" id="Phobius"/>
    </source>
</evidence>
<dbReference type="InterPro" id="IPR004680">
    <property type="entry name" value="Cit_transptr-like_dom"/>
</dbReference>
<dbReference type="GO" id="GO:0016020">
    <property type="term" value="C:membrane"/>
    <property type="evidence" value="ECO:0007669"/>
    <property type="project" value="UniProtKB-SubCell"/>
</dbReference>
<feature type="transmembrane region" description="Helical" evidence="6">
    <location>
        <begin position="29"/>
        <end position="49"/>
    </location>
</feature>
<dbReference type="AlphaFoldDB" id="A0A7W6CIZ5"/>
<gene>
    <name evidence="8" type="ORF">GGR38_004333</name>
</gene>
<evidence type="ECO:0000256" key="5">
    <source>
        <dbReference type="ARBA" id="ARBA00023136"/>
    </source>
</evidence>
<evidence type="ECO:0000313" key="8">
    <source>
        <dbReference type="EMBL" id="MBB3957359.1"/>
    </source>
</evidence>
<evidence type="ECO:0000256" key="4">
    <source>
        <dbReference type="ARBA" id="ARBA00022989"/>
    </source>
</evidence>
<comment type="caution">
    <text evidence="8">The sequence shown here is derived from an EMBL/GenBank/DDBJ whole genome shotgun (WGS) entry which is preliminary data.</text>
</comment>
<evidence type="ECO:0000256" key="2">
    <source>
        <dbReference type="ARBA" id="ARBA00022448"/>
    </source>
</evidence>
<feature type="transmembrane region" description="Helical" evidence="6">
    <location>
        <begin position="313"/>
        <end position="333"/>
    </location>
</feature>
<dbReference type="RefSeq" id="WP_183628594.1">
    <property type="nucleotide sequence ID" value="NZ_JACIDX010000022.1"/>
</dbReference>
<evidence type="ECO:0000256" key="3">
    <source>
        <dbReference type="ARBA" id="ARBA00022692"/>
    </source>
</evidence>
<comment type="subcellular location">
    <subcellularLocation>
        <location evidence="1">Membrane</location>
        <topology evidence="1">Multi-pass membrane protein</topology>
    </subcellularLocation>
</comment>
<sequence>MLETVAAATILGLLAAILSQRVSPLVALILAPVLGCLAIGAGAHMPAYMIAGITRIAPVAGMFVFAILFFGLLGDAGVLKPLVSGVLRAVGKDPKRITVGTALLALIIHLDGSGAVCFLITIPALRPLYDELGMDRRVLACTASMAAGVNFLPWTGPTIRAGSALKLPVSAIFTPMIGVQVVGLGFVFAVAWWLGLREQRRLGLTPARASGPVDPVPLPRFFWINTLLALIVVGVMVSGKVEPVVVFMIGTALVLLLNFPAPTIQRERIESHAGAALQMVGVLMAAGVFTGIMNESGMIKAIASAAAGHMPAALGPHLPPVVAVLSMPLSLIFDPDSFYFGVLPVLAEVAAHFGLPPVQVAQAALLGQMTTGFPVSPLTPATFLVAGLSGVELAAHQRFAIPWLFAATLVMTAAALVLGVFSL</sequence>
<feature type="transmembrane region" description="Helical" evidence="6">
    <location>
        <begin position="401"/>
        <end position="421"/>
    </location>
</feature>
<feature type="transmembrane region" description="Helical" evidence="6">
    <location>
        <begin position="375"/>
        <end position="394"/>
    </location>
</feature>
<evidence type="ECO:0000256" key="1">
    <source>
        <dbReference type="ARBA" id="ARBA00004141"/>
    </source>
</evidence>
<name>A0A7W6CIZ5_9SPHN</name>
<dbReference type="Proteomes" id="UP000548867">
    <property type="component" value="Unassembled WGS sequence"/>
</dbReference>
<keyword evidence="4 6" id="KW-1133">Transmembrane helix</keyword>
<dbReference type="EMBL" id="JACIDX010000022">
    <property type="protein sequence ID" value="MBB3957359.1"/>
    <property type="molecule type" value="Genomic_DNA"/>
</dbReference>
<feature type="transmembrane region" description="Helical" evidence="6">
    <location>
        <begin position="273"/>
        <end position="293"/>
    </location>
</feature>
<feature type="domain" description="Citrate transporter-like" evidence="7">
    <location>
        <begin position="16"/>
        <end position="367"/>
    </location>
</feature>
<protein>
    <submittedName>
        <fullName evidence="8">CitMHS family citrate-Mg2+:H+ or citrate-Ca2+:H+ symporter</fullName>
    </submittedName>
</protein>
<feature type="transmembrane region" description="Helical" evidence="6">
    <location>
        <begin position="99"/>
        <end position="125"/>
    </location>
</feature>